<comment type="caution">
    <text evidence="2">The sequence shown here is derived from an EMBL/GenBank/DDBJ whole genome shotgun (WGS) entry which is preliminary data.</text>
</comment>
<dbReference type="InterPro" id="IPR036754">
    <property type="entry name" value="YbaK/aa-tRNA-synt-asso_dom_sf"/>
</dbReference>
<name>A0ABM8ZRU8_9VIBR</name>
<dbReference type="Pfam" id="PF04073">
    <property type="entry name" value="tRNA_edit"/>
    <property type="match status" value="1"/>
</dbReference>
<sequence>MNQLIIDTVVTRLLKARDIAFELRTHEPLQQVHALAKARGISPSIMVKSLLLQDMGGQLALACVPGDHQVDPRLVRAALGCRRMTCVAAKDVAKLTGFAIGTVTPIALTQPLPILFDHQLAQHAVLSISSGDPRAGVLLAQQDLVALCQPQWHSLCRDQTPQQDADTCADIK</sequence>
<dbReference type="EC" id="4.2.-.-" evidence="2"/>
<dbReference type="SUPFAM" id="SSF55826">
    <property type="entry name" value="YbaK/ProRS associated domain"/>
    <property type="match status" value="1"/>
</dbReference>
<keyword evidence="3" id="KW-1185">Reference proteome</keyword>
<evidence type="ECO:0000313" key="2">
    <source>
        <dbReference type="EMBL" id="CAH0532625.1"/>
    </source>
</evidence>
<dbReference type="CDD" id="cd04332">
    <property type="entry name" value="YbaK_like"/>
    <property type="match status" value="1"/>
</dbReference>
<gene>
    <name evidence="2" type="primary">ybaK_1</name>
    <name evidence="2" type="ORF">VST7929_00465</name>
</gene>
<organism evidence="2 3">
    <name type="scientific">Vibrio stylophorae</name>
    <dbReference type="NCBI Taxonomy" id="659351"/>
    <lineage>
        <taxon>Bacteria</taxon>
        <taxon>Pseudomonadati</taxon>
        <taxon>Pseudomonadota</taxon>
        <taxon>Gammaproteobacteria</taxon>
        <taxon>Vibrionales</taxon>
        <taxon>Vibrionaceae</taxon>
        <taxon>Vibrio</taxon>
    </lineage>
</organism>
<dbReference type="EMBL" id="CAKLDI010000001">
    <property type="protein sequence ID" value="CAH0532625.1"/>
    <property type="molecule type" value="Genomic_DNA"/>
</dbReference>
<proteinExistence type="predicted"/>
<accession>A0ABM8ZRU8</accession>
<evidence type="ECO:0000259" key="1">
    <source>
        <dbReference type="Pfam" id="PF04073"/>
    </source>
</evidence>
<protein>
    <submittedName>
        <fullName evidence="2">Cys-tRNA(Pro)/Cys-tRNA(Cys) deacylase YbaK</fullName>
        <ecNumber evidence="2">4.2.-.-</ecNumber>
    </submittedName>
</protein>
<feature type="domain" description="YbaK/aminoacyl-tRNA synthetase-associated" evidence="1">
    <location>
        <begin position="26"/>
        <end position="146"/>
    </location>
</feature>
<dbReference type="RefSeq" id="WP_237464574.1">
    <property type="nucleotide sequence ID" value="NZ_CAKLDI010000001.1"/>
</dbReference>
<dbReference type="InterPro" id="IPR007214">
    <property type="entry name" value="YbaK/aa-tRNA-synth-assoc-dom"/>
</dbReference>
<dbReference type="PANTHER" id="PTHR30411">
    <property type="entry name" value="CYTOPLASMIC PROTEIN"/>
    <property type="match status" value="1"/>
</dbReference>
<dbReference type="PANTHER" id="PTHR30411:SF9">
    <property type="entry name" value="MULTIFUNCTIONAL SER_THR-TRNA DEACYLASE PROXP-Y"/>
    <property type="match status" value="1"/>
</dbReference>
<dbReference type="Proteomes" id="UP000838672">
    <property type="component" value="Unassembled WGS sequence"/>
</dbReference>
<reference evidence="2" key="1">
    <citation type="submission" date="2021-11" db="EMBL/GenBank/DDBJ databases">
        <authorList>
            <person name="Rodrigo-Torres L."/>
            <person name="Arahal R. D."/>
            <person name="Lucena T."/>
        </authorList>
    </citation>
    <scope>NUCLEOTIDE SEQUENCE</scope>
    <source>
        <strain evidence="2">CECT 7929</strain>
    </source>
</reference>
<keyword evidence="2" id="KW-0456">Lyase</keyword>
<dbReference type="Gene3D" id="3.90.960.10">
    <property type="entry name" value="YbaK/aminoacyl-tRNA synthetase-associated domain"/>
    <property type="match status" value="1"/>
</dbReference>
<evidence type="ECO:0000313" key="3">
    <source>
        <dbReference type="Proteomes" id="UP000838672"/>
    </source>
</evidence>
<dbReference type="GO" id="GO:0016829">
    <property type="term" value="F:lyase activity"/>
    <property type="evidence" value="ECO:0007669"/>
    <property type="project" value="UniProtKB-KW"/>
</dbReference>